<organism evidence="2 3">
    <name type="scientific">Pseudomonas knackmussii</name>
    <dbReference type="NCBI Taxonomy" id="65741"/>
    <lineage>
        <taxon>Bacteria</taxon>
        <taxon>Pseudomonadati</taxon>
        <taxon>Pseudomonadota</taxon>
        <taxon>Gammaproteobacteria</taxon>
        <taxon>Pseudomonadales</taxon>
        <taxon>Pseudomonadaceae</taxon>
        <taxon>Pseudomonas</taxon>
    </lineage>
</organism>
<sequence>MSRELLKTSLRHTHAYIDAYGVNLLQDVEVLFRQALEKLEDTDETDEDDEQDGLSVNFEAVAEPAVAVARPIAPNPTSTPVPKQEPTLPEQIFIPVAGWHFYLPATVAAVAVAVFLVWGLLS</sequence>
<feature type="transmembrane region" description="Helical" evidence="1">
    <location>
        <begin position="101"/>
        <end position="121"/>
    </location>
</feature>
<protein>
    <submittedName>
        <fullName evidence="2">Uncharacterized protein</fullName>
    </submittedName>
</protein>
<gene>
    <name evidence="2" type="ORF">M0M42_04120</name>
</gene>
<evidence type="ECO:0000256" key="1">
    <source>
        <dbReference type="SAM" id="Phobius"/>
    </source>
</evidence>
<keyword evidence="1" id="KW-0812">Transmembrane</keyword>
<dbReference type="EMBL" id="CP096208">
    <property type="protein sequence ID" value="UPQ83601.1"/>
    <property type="molecule type" value="Genomic_DNA"/>
</dbReference>
<proteinExistence type="predicted"/>
<keyword evidence="3" id="KW-1185">Reference proteome</keyword>
<evidence type="ECO:0000313" key="3">
    <source>
        <dbReference type="Proteomes" id="UP000831189"/>
    </source>
</evidence>
<reference evidence="2 3" key="1">
    <citation type="submission" date="2022-04" db="EMBL/GenBank/DDBJ databases">
        <title>Pseudomonas knackmussii B09-2.</title>
        <authorList>
            <person name="Deng Y."/>
        </authorList>
    </citation>
    <scope>NUCLEOTIDE SEQUENCE [LARGE SCALE GENOMIC DNA]</scope>
    <source>
        <strain evidence="2 3">B09-2</strain>
    </source>
</reference>
<keyword evidence="1" id="KW-0472">Membrane</keyword>
<accession>A0ABY4KRW1</accession>
<dbReference type="Proteomes" id="UP000831189">
    <property type="component" value="Chromosome"/>
</dbReference>
<name>A0ABY4KRW1_9PSED</name>
<keyword evidence="1" id="KW-1133">Transmembrane helix</keyword>
<evidence type="ECO:0000313" key="2">
    <source>
        <dbReference type="EMBL" id="UPQ83601.1"/>
    </source>
</evidence>